<dbReference type="Proteomes" id="UP000033115">
    <property type="component" value="Chromosome"/>
</dbReference>
<feature type="compositionally biased region" description="Low complexity" evidence="1">
    <location>
        <begin position="85"/>
        <end position="94"/>
    </location>
</feature>
<dbReference type="EMBL" id="CP009933">
    <property type="protein sequence ID" value="AKA67680.1"/>
    <property type="molecule type" value="Genomic_DNA"/>
</dbReference>
<reference evidence="2 3" key="1">
    <citation type="journal article" date="2015" name="J. Biotechnol.">
        <title>Complete genome sequence of a malodorant-producing acetogen, Clostridium scatologenes ATCC 25775(T).</title>
        <authorList>
            <person name="Zhu Z."/>
            <person name="Guo T."/>
            <person name="Zheng H."/>
            <person name="Song T."/>
            <person name="Ouyang P."/>
            <person name="Xie J."/>
        </authorList>
    </citation>
    <scope>NUCLEOTIDE SEQUENCE [LARGE SCALE GENOMIC DNA]</scope>
    <source>
        <strain evidence="2 3">ATCC 25775</strain>
    </source>
</reference>
<dbReference type="AlphaFoldDB" id="A0A0E3JX20"/>
<dbReference type="STRING" id="1548.CSCA_0555"/>
<accession>A0A0E3JX20</accession>
<evidence type="ECO:0000256" key="1">
    <source>
        <dbReference type="SAM" id="MobiDB-lite"/>
    </source>
</evidence>
<feature type="compositionally biased region" description="Polar residues" evidence="1">
    <location>
        <begin position="99"/>
        <end position="118"/>
    </location>
</feature>
<protein>
    <submittedName>
        <fullName evidence="2">Uncharacterized protein</fullName>
    </submittedName>
</protein>
<dbReference type="Gene3D" id="2.170.130.30">
    <property type="match status" value="1"/>
</dbReference>
<name>A0A0E3JX20_CLOSL</name>
<feature type="region of interest" description="Disordered" evidence="1">
    <location>
        <begin position="37"/>
        <end position="128"/>
    </location>
</feature>
<dbReference type="HOGENOM" id="CLU_1105649_0_0_9"/>
<organism evidence="2 3">
    <name type="scientific">Clostridium scatologenes</name>
    <dbReference type="NCBI Taxonomy" id="1548"/>
    <lineage>
        <taxon>Bacteria</taxon>
        <taxon>Bacillati</taxon>
        <taxon>Bacillota</taxon>
        <taxon>Clostridia</taxon>
        <taxon>Eubacteriales</taxon>
        <taxon>Clostridiaceae</taxon>
        <taxon>Clostridium</taxon>
    </lineage>
</organism>
<proteinExistence type="predicted"/>
<feature type="compositionally biased region" description="Basic and acidic residues" evidence="1">
    <location>
        <begin position="46"/>
        <end position="84"/>
    </location>
</feature>
<gene>
    <name evidence="2" type="ORF">CSCA_0555</name>
</gene>
<dbReference type="RefSeq" id="WP_029161344.1">
    <property type="nucleotide sequence ID" value="NZ_CP009933.1"/>
</dbReference>
<dbReference type="KEGG" id="csq:CSCA_0555"/>
<keyword evidence="3" id="KW-1185">Reference proteome</keyword>
<sequence length="250" mass="27862">MDKNKKKYVIAASAFVICFLLFILAIRVQKMYANNVTNEQSTSQKKQSDIGKSEDKKSIEVKKENKKAEDSSTKTEAAKNKENSNTKTSSTATADISGEGSSKTSNTQENSKANSAVSENIKVKPDDPDEQYSFQFIDTVNGNNVFLKKNVDDMDGETVGYITERLLDEAKISYKATGSVSTIYFAAINGLEEKKAGKLSGWCYYVRKKGESKFQKPNVGSGQWIYHKGDIIVWKYLADGIHDGYSDDWM</sequence>
<evidence type="ECO:0000313" key="3">
    <source>
        <dbReference type="Proteomes" id="UP000033115"/>
    </source>
</evidence>
<evidence type="ECO:0000313" key="2">
    <source>
        <dbReference type="EMBL" id="AKA67680.1"/>
    </source>
</evidence>